<proteinExistence type="predicted"/>
<name>A0A381ZGU2_9ZZZZ</name>
<sequence length="174" mass="19374">MAGPLNEFTQVTKFDPETFGDPGMRTFRINAESASSTAKVWLEKEQLAELCLAITQMDRENNPTPSDTNVSPSDLEAEPLTNLDFKANRLAFGHNPDSGMFVVDAYDPQLEDEDDEPTVRIWVTREQIRHFSRDGLAIVSAGRATCDLCGRPKNLDGHYCERTNGHSKEGAENL</sequence>
<evidence type="ECO:0008006" key="2">
    <source>
        <dbReference type="Google" id="ProtNLM"/>
    </source>
</evidence>
<protein>
    <recommendedName>
        <fullName evidence="2">DUF3090 family protein</fullName>
    </recommendedName>
</protein>
<organism evidence="1">
    <name type="scientific">marine metagenome</name>
    <dbReference type="NCBI Taxonomy" id="408172"/>
    <lineage>
        <taxon>unclassified sequences</taxon>
        <taxon>metagenomes</taxon>
        <taxon>ecological metagenomes</taxon>
    </lineage>
</organism>
<evidence type="ECO:0000313" key="1">
    <source>
        <dbReference type="EMBL" id="SVA88495.1"/>
    </source>
</evidence>
<reference evidence="1" key="1">
    <citation type="submission" date="2018-05" db="EMBL/GenBank/DDBJ databases">
        <authorList>
            <person name="Lanie J.A."/>
            <person name="Ng W.-L."/>
            <person name="Kazmierczak K.M."/>
            <person name="Andrzejewski T.M."/>
            <person name="Davidsen T.M."/>
            <person name="Wayne K.J."/>
            <person name="Tettelin H."/>
            <person name="Glass J.I."/>
            <person name="Rusch D."/>
            <person name="Podicherti R."/>
            <person name="Tsui H.-C.T."/>
            <person name="Winkler M.E."/>
        </authorList>
    </citation>
    <scope>NUCLEOTIDE SEQUENCE</scope>
</reference>
<dbReference type="AlphaFoldDB" id="A0A381ZGU2"/>
<dbReference type="InterPro" id="IPR021441">
    <property type="entry name" value="DUF3090"/>
</dbReference>
<accession>A0A381ZGU2</accession>
<dbReference type="EMBL" id="UINC01021281">
    <property type="protein sequence ID" value="SVA88495.1"/>
    <property type="molecule type" value="Genomic_DNA"/>
</dbReference>
<dbReference type="Pfam" id="PF11290">
    <property type="entry name" value="DUF3090"/>
    <property type="match status" value="1"/>
</dbReference>
<gene>
    <name evidence="1" type="ORF">METZ01_LOCUS141349</name>
</gene>